<keyword evidence="6" id="KW-0131">Cell cycle</keyword>
<dbReference type="OrthoDB" id="41588at2759"/>
<evidence type="ECO:0000313" key="9">
    <source>
        <dbReference type="EMBL" id="ESK96959.1"/>
    </source>
</evidence>
<dbReference type="EMBL" id="AWSO01000038">
    <property type="protein sequence ID" value="ESK96959.1"/>
    <property type="molecule type" value="Genomic_DNA"/>
</dbReference>
<name>V2YZ22_MONRO</name>
<dbReference type="Pfam" id="PF13324">
    <property type="entry name" value="GCIP_N"/>
    <property type="match status" value="1"/>
</dbReference>
<evidence type="ECO:0000256" key="3">
    <source>
        <dbReference type="ARBA" id="ARBA00008940"/>
    </source>
</evidence>
<organism evidence="9 10">
    <name type="scientific">Moniliophthora roreri (strain MCA 2997)</name>
    <name type="common">Cocoa frosty pod rot fungus</name>
    <name type="synonym">Crinipellis roreri</name>
    <dbReference type="NCBI Taxonomy" id="1381753"/>
    <lineage>
        <taxon>Eukaryota</taxon>
        <taxon>Fungi</taxon>
        <taxon>Dikarya</taxon>
        <taxon>Basidiomycota</taxon>
        <taxon>Agaricomycotina</taxon>
        <taxon>Agaricomycetes</taxon>
        <taxon>Agaricomycetidae</taxon>
        <taxon>Agaricales</taxon>
        <taxon>Marasmiineae</taxon>
        <taxon>Marasmiaceae</taxon>
        <taxon>Moniliophthora</taxon>
    </lineage>
</organism>
<evidence type="ECO:0000256" key="1">
    <source>
        <dbReference type="ARBA" id="ARBA00004123"/>
    </source>
</evidence>
<sequence>MAERAQCIALLKMVSETCNAALQSISDRSLSSDKVDLPPLAIIHKDFTSLLSLIYSSTTKLALVMNPSSPTYPATVTPLNDLSKHISAVSYCSKLVDPNEHGATISQEIADVASSVTDALNSLVKTFLETEALGEHAGSGDYMVKTGSVHDLIEAARSSNGLSKDNLSAVRKKWTEDTEPLEDGTRELKELIESAGDEGFGDEDDGWDELGLGGTEPLSSEEAERASKIHLILRLVALLHKKVASDLLVRSTDVLTPSHSSLDELPALSRAILSASDEVIAALHPPQDQPVLKHELDAYRQVLQDLKKCVYQFLPEEAVEDQIERLTFKNGSGSRGKKTSKRRWFDSCFEQIFKGLDNGSSVLSDSEA</sequence>
<evidence type="ECO:0000256" key="6">
    <source>
        <dbReference type="ARBA" id="ARBA00023306"/>
    </source>
</evidence>
<dbReference type="HOGENOM" id="CLU_059613_0_0_1"/>
<feature type="domain" description="Cyclin-D1-binding protein 1-like C-terminal" evidence="8">
    <location>
        <begin position="203"/>
        <end position="306"/>
    </location>
</feature>
<dbReference type="InterPro" id="IPR049318">
    <property type="entry name" value="GCIP_C"/>
</dbReference>
<evidence type="ECO:0000256" key="2">
    <source>
        <dbReference type="ARBA" id="ARBA00004496"/>
    </source>
</evidence>
<dbReference type="PANTHER" id="PTHR15492:SF1">
    <property type="entry name" value="CYCLIN-D1-BINDING PROTEIN 1"/>
    <property type="match status" value="1"/>
</dbReference>
<dbReference type="InterPro" id="IPR049317">
    <property type="entry name" value="GCIP-like_N"/>
</dbReference>
<protein>
    <submittedName>
        <fullName evidence="9">Uncharacterized protein</fullName>
    </submittedName>
</protein>
<comment type="similarity">
    <text evidence="3">Belongs to the CCNDBP1 family.</text>
</comment>
<dbReference type="AlphaFoldDB" id="V2YZ22"/>
<gene>
    <name evidence="9" type="ORF">Moror_6537</name>
</gene>
<feature type="domain" description="Cyclin-D1-binding protein 1-like N-terminal" evidence="7">
    <location>
        <begin position="48"/>
        <end position="193"/>
    </location>
</feature>
<dbReference type="InterPro" id="IPR026907">
    <property type="entry name" value="GCIP-like"/>
</dbReference>
<dbReference type="Gene3D" id="1.20.1410.10">
    <property type="entry name" value="I/LWEQ domain"/>
    <property type="match status" value="1"/>
</dbReference>
<evidence type="ECO:0000256" key="5">
    <source>
        <dbReference type="ARBA" id="ARBA00023242"/>
    </source>
</evidence>
<accession>V2YZ22</accession>
<comment type="caution">
    <text evidence="9">The sequence shown here is derived from an EMBL/GenBank/DDBJ whole genome shotgun (WGS) entry which is preliminary data.</text>
</comment>
<dbReference type="Pfam" id="PF20936">
    <property type="entry name" value="GCIP_C"/>
    <property type="match status" value="1"/>
</dbReference>
<dbReference type="KEGG" id="mrr:Moror_6537"/>
<keyword evidence="10" id="KW-1185">Reference proteome</keyword>
<dbReference type="Gene3D" id="1.20.1420.10">
    <property type="entry name" value="Talin, central domain"/>
    <property type="match status" value="1"/>
</dbReference>
<dbReference type="GO" id="GO:0005634">
    <property type="term" value="C:nucleus"/>
    <property type="evidence" value="ECO:0007669"/>
    <property type="project" value="UniProtKB-SubCell"/>
</dbReference>
<dbReference type="Proteomes" id="UP000017559">
    <property type="component" value="Unassembled WGS sequence"/>
</dbReference>
<keyword evidence="4" id="KW-0963">Cytoplasm</keyword>
<reference evidence="9 10" key="1">
    <citation type="journal article" date="2014" name="BMC Genomics">
        <title>Genome and secretome analysis of the hemibiotrophic fungal pathogen, Moniliophthora roreri, which causes frosty pod rot disease of cacao: mechanisms of the biotrophic and necrotrophic phases.</title>
        <authorList>
            <person name="Meinhardt L.W."/>
            <person name="Costa G.G.L."/>
            <person name="Thomazella D.P.T."/>
            <person name="Teixeira P.J.P.L."/>
            <person name="Carazzolle M.F."/>
            <person name="Schuster S.C."/>
            <person name="Carlson J.E."/>
            <person name="Guiltinan M.J."/>
            <person name="Mieczkowski P."/>
            <person name="Farmer A."/>
            <person name="Ramaraj T."/>
            <person name="Crozier J."/>
            <person name="Davis R.E."/>
            <person name="Shao J."/>
            <person name="Melnick R.L."/>
            <person name="Pereira G.A.G."/>
            <person name="Bailey B.A."/>
        </authorList>
    </citation>
    <scope>NUCLEOTIDE SEQUENCE [LARGE SCALE GENOMIC DNA]</scope>
    <source>
        <strain evidence="9 10">MCA 2997</strain>
    </source>
</reference>
<keyword evidence="5" id="KW-0539">Nucleus</keyword>
<evidence type="ECO:0000256" key="4">
    <source>
        <dbReference type="ARBA" id="ARBA00022490"/>
    </source>
</evidence>
<dbReference type="PANTHER" id="PTHR15492">
    <property type="entry name" value="CYCLIN D1-BINDING PROTEIN 1"/>
    <property type="match status" value="1"/>
</dbReference>
<proteinExistence type="inferred from homology"/>
<evidence type="ECO:0000259" key="7">
    <source>
        <dbReference type="Pfam" id="PF13324"/>
    </source>
</evidence>
<evidence type="ECO:0000313" key="10">
    <source>
        <dbReference type="Proteomes" id="UP000017559"/>
    </source>
</evidence>
<comment type="subcellular location">
    <subcellularLocation>
        <location evidence="2">Cytoplasm</location>
    </subcellularLocation>
    <subcellularLocation>
        <location evidence="1">Nucleus</location>
    </subcellularLocation>
</comment>
<dbReference type="GO" id="GO:0005737">
    <property type="term" value="C:cytoplasm"/>
    <property type="evidence" value="ECO:0007669"/>
    <property type="project" value="UniProtKB-SubCell"/>
</dbReference>
<evidence type="ECO:0000259" key="8">
    <source>
        <dbReference type="Pfam" id="PF20936"/>
    </source>
</evidence>